<evidence type="ECO:0000313" key="2">
    <source>
        <dbReference type="Proteomes" id="UP000248484"/>
    </source>
</evidence>
<feature type="compositionally biased region" description="Low complexity" evidence="1">
    <location>
        <begin position="98"/>
        <end position="115"/>
    </location>
</feature>
<dbReference type="Proteomes" id="UP000248484">
    <property type="component" value="Chromosome 9"/>
</dbReference>
<protein>
    <submittedName>
        <fullName evidence="3">Uncharacterized protein</fullName>
    </submittedName>
</protein>
<evidence type="ECO:0000313" key="3">
    <source>
        <dbReference type="RefSeq" id="XP_054942904.1"/>
    </source>
</evidence>
<dbReference type="GeneID" id="129392384"/>
<dbReference type="RefSeq" id="XP_054942904.1">
    <property type="nucleotide sequence ID" value="XM_055086929.1"/>
</dbReference>
<evidence type="ECO:0000256" key="1">
    <source>
        <dbReference type="SAM" id="MobiDB-lite"/>
    </source>
</evidence>
<proteinExistence type="predicted"/>
<sequence length="269" mass="29305">MPADLRGPAEGAEEEVPRLSCRYPGLSGRYTVSQDSDPEPQSQTEEDRPGRVREGQSREGGAGPKRRRWACASSREVPERWPHLVPFLVSQSWSPREGLIPGSRSGSPLPLPARSRSPRGVRVRSSGSGHPEEASSRKPVTPRRPPVPSLVTLREPHLSPRVQSFRGGPVLSSRTGHPEEAPSHPCALRSPNPWGLVTPKRSRPRPGVTSHPEVGPVPWPVWLQRESGQAGQELEVGVHLGGRKEQKPLSPMEEGISLCAVSPSVVTEF</sequence>
<accession>A0A9W2WUG7</accession>
<feature type="compositionally biased region" description="Basic and acidic residues" evidence="1">
    <location>
        <begin position="45"/>
        <end position="57"/>
    </location>
</feature>
<feature type="region of interest" description="Disordered" evidence="1">
    <location>
        <begin position="92"/>
        <end position="219"/>
    </location>
</feature>
<organism evidence="2 3">
    <name type="scientific">Physeter macrocephalus</name>
    <name type="common">Sperm whale</name>
    <name type="synonym">Physeter catodon</name>
    <dbReference type="NCBI Taxonomy" id="9755"/>
    <lineage>
        <taxon>Eukaryota</taxon>
        <taxon>Metazoa</taxon>
        <taxon>Chordata</taxon>
        <taxon>Craniata</taxon>
        <taxon>Vertebrata</taxon>
        <taxon>Euteleostomi</taxon>
        <taxon>Mammalia</taxon>
        <taxon>Eutheria</taxon>
        <taxon>Laurasiatheria</taxon>
        <taxon>Artiodactyla</taxon>
        <taxon>Whippomorpha</taxon>
        <taxon>Cetacea</taxon>
        <taxon>Odontoceti</taxon>
        <taxon>Physeteridae</taxon>
        <taxon>Physeter</taxon>
    </lineage>
</organism>
<feature type="region of interest" description="Disordered" evidence="1">
    <location>
        <begin position="1"/>
        <end position="76"/>
    </location>
</feature>
<name>A0A9W2WUG7_PHYMC</name>
<feature type="compositionally biased region" description="Polar residues" evidence="1">
    <location>
        <begin position="30"/>
        <end position="43"/>
    </location>
</feature>
<gene>
    <name evidence="3" type="primary">LOC129392384</name>
</gene>
<reference evidence="3" key="1">
    <citation type="submission" date="2025-08" db="UniProtKB">
        <authorList>
            <consortium name="RefSeq"/>
        </authorList>
    </citation>
    <scope>IDENTIFICATION</scope>
    <source>
        <tissue evidence="3">Muscle</tissue>
    </source>
</reference>
<dbReference type="KEGG" id="pcad:129392384"/>
<dbReference type="AlphaFoldDB" id="A0A9W2WUG7"/>
<keyword evidence="2" id="KW-1185">Reference proteome</keyword>